<reference evidence="2" key="1">
    <citation type="submission" date="2022-11" db="UniProtKB">
        <authorList>
            <consortium name="WormBaseParasite"/>
        </authorList>
    </citation>
    <scope>IDENTIFICATION</scope>
</reference>
<dbReference type="Proteomes" id="UP000887576">
    <property type="component" value="Unplaced"/>
</dbReference>
<evidence type="ECO:0000313" key="1">
    <source>
        <dbReference type="Proteomes" id="UP000887576"/>
    </source>
</evidence>
<accession>A0AC34QT65</accession>
<name>A0AC34QT65_9BILA</name>
<dbReference type="WBParaSite" id="JU765_v2.g19064.t1">
    <property type="protein sequence ID" value="JU765_v2.g19064.t1"/>
    <property type="gene ID" value="JU765_v2.g19064"/>
</dbReference>
<protein>
    <submittedName>
        <fullName evidence="2">Protein kinase domain-containing protein</fullName>
    </submittedName>
</protein>
<evidence type="ECO:0000313" key="2">
    <source>
        <dbReference type="WBParaSite" id="JU765_v2.g19064.t1"/>
    </source>
</evidence>
<proteinExistence type="predicted"/>
<organism evidence="1 2">
    <name type="scientific">Panagrolaimus sp. JU765</name>
    <dbReference type="NCBI Taxonomy" id="591449"/>
    <lineage>
        <taxon>Eukaryota</taxon>
        <taxon>Metazoa</taxon>
        <taxon>Ecdysozoa</taxon>
        <taxon>Nematoda</taxon>
        <taxon>Chromadorea</taxon>
        <taxon>Rhabditida</taxon>
        <taxon>Tylenchina</taxon>
        <taxon>Panagrolaimomorpha</taxon>
        <taxon>Panagrolaimoidea</taxon>
        <taxon>Panagrolaimidae</taxon>
        <taxon>Panagrolaimus</taxon>
    </lineage>
</organism>
<sequence length="921" mass="103319">MEETPMDHMPDSLNASTAATSMSTPINSRRSLKERRMRLEKVGMYRLGRTLGHGNFAQVKIGYHEIANTKVAVKIVDIQTLDPENLTKIEREIKILQKLNHPFIVKLYEVMRSERYWYIITEYVGGGELFDMLTDKGKQTESEARRLFQQIVSALAGCHGKGVVHRDIKAENLLLDKENNIKLIDFGFSNYQKPNSLLSTWCGSPPYAAPELLLGQEYDGTKSDVWSLGVILYILVTAGFPFPGDSVAKLKKAVLNDHLKIPFWVSVECSDLIRKMLTVTPAKRYSLHQVTQHRWFTLDIPENIKTLIKTSLKPEEVKPIVNSLSNNTLTVDRRLSSKLLDPTVLIFMQQHTNWSEEQIVEDVLKQNFEGPIYATYELLNNKLAEFKESNTQLDNDDQPRRGSRGSILSGKANVEPETTQTTIPAHHLAKLSLSLSQDYDSDDSSASDLTEESSSPRYRGNVAYSRRRMRRNFCSDIPEQMPSEQRRHTLCAADRLPMNPLLPAQPIPALNTVVLAANAAAMAMANYARLQQIHRHHQLLQQHHMNSIPGQIPIMNIPNSQERRASANEALLGLNNYAHLLAACSTIGMTATDRSVNPPPVVTNQHPTVEEEGQKYLSHYGSSKRNTIHDFPKNAFKFQIQDSQSGMSSLNGLPTNSLSSRHSRTPYAKQNGNERRSSWASSTSAATAHLSPQQQAQLEKLYQKATGDPGLSGVQQLQIEFQKLKACTQEQSNPGSSSHMQNRSFSMVPNSLLEMRTPTISITDENNRCLQPTTGSFDPLSYLQKTDQQTQSSTMGIQQRPATVIGFNPPSSSAASTPDGPSNVKFFFIPVSLEVAIERLSKFSAIVQNIIFEVDPNMDLNNNIARVRFSNSENNILFEMILHRMDHSPNISKTEFTLISGDANEYDALRTKLLAIFNEIC</sequence>